<sequence length="75" mass="8375">MAPYERLLGDALRGDPALFVREDTVEAAWRVVDQVLDEATPFYEYEPNTWGPPEAEKLIADAGGWHNPTVVASEM</sequence>
<protein>
    <recommendedName>
        <fullName evidence="1">Glucose-6-phosphate dehydrogenase C-terminal domain-containing protein</fullName>
    </recommendedName>
</protein>
<dbReference type="InterPro" id="IPR022675">
    <property type="entry name" value="G6P_DH_C"/>
</dbReference>
<keyword evidence="3" id="KW-1185">Reference proteome</keyword>
<dbReference type="Proteomes" id="UP000612362">
    <property type="component" value="Unassembled WGS sequence"/>
</dbReference>
<accession>A0A8J3I404</accession>
<organism evidence="2 3">
    <name type="scientific">Ktedonospora formicarum</name>
    <dbReference type="NCBI Taxonomy" id="2778364"/>
    <lineage>
        <taxon>Bacteria</taxon>
        <taxon>Bacillati</taxon>
        <taxon>Chloroflexota</taxon>
        <taxon>Ktedonobacteria</taxon>
        <taxon>Ktedonobacterales</taxon>
        <taxon>Ktedonobacteraceae</taxon>
        <taxon>Ktedonospora</taxon>
    </lineage>
</organism>
<dbReference type="AlphaFoldDB" id="A0A8J3I404"/>
<evidence type="ECO:0000313" key="2">
    <source>
        <dbReference type="EMBL" id="GHO47131.1"/>
    </source>
</evidence>
<evidence type="ECO:0000259" key="1">
    <source>
        <dbReference type="Pfam" id="PF02781"/>
    </source>
</evidence>
<name>A0A8J3I404_9CHLR</name>
<dbReference type="Pfam" id="PF02781">
    <property type="entry name" value="G6PD_C"/>
    <property type="match status" value="1"/>
</dbReference>
<feature type="domain" description="Glucose-6-phosphate dehydrogenase C-terminal" evidence="1">
    <location>
        <begin position="3"/>
        <end position="63"/>
    </location>
</feature>
<dbReference type="Gene3D" id="3.30.360.10">
    <property type="entry name" value="Dihydrodipicolinate Reductase, domain 2"/>
    <property type="match status" value="1"/>
</dbReference>
<gene>
    <name evidence="2" type="ORF">KSX_52940</name>
</gene>
<dbReference type="GO" id="GO:0050661">
    <property type="term" value="F:NADP binding"/>
    <property type="evidence" value="ECO:0007669"/>
    <property type="project" value="InterPro"/>
</dbReference>
<dbReference type="EMBL" id="BNJF01000002">
    <property type="protein sequence ID" value="GHO47131.1"/>
    <property type="molecule type" value="Genomic_DNA"/>
</dbReference>
<evidence type="ECO:0000313" key="3">
    <source>
        <dbReference type="Proteomes" id="UP000612362"/>
    </source>
</evidence>
<proteinExistence type="predicted"/>
<reference evidence="2" key="1">
    <citation type="submission" date="2020-10" db="EMBL/GenBank/DDBJ databases">
        <title>Taxonomic study of unclassified bacteria belonging to the class Ktedonobacteria.</title>
        <authorList>
            <person name="Yabe S."/>
            <person name="Wang C.M."/>
            <person name="Zheng Y."/>
            <person name="Sakai Y."/>
            <person name="Cavaletti L."/>
            <person name="Monciardini P."/>
            <person name="Donadio S."/>
        </authorList>
    </citation>
    <scope>NUCLEOTIDE SEQUENCE</scope>
    <source>
        <strain evidence="2">SOSP1-1</strain>
    </source>
</reference>
<dbReference type="GO" id="GO:0004345">
    <property type="term" value="F:glucose-6-phosphate dehydrogenase activity"/>
    <property type="evidence" value="ECO:0007669"/>
    <property type="project" value="InterPro"/>
</dbReference>
<comment type="caution">
    <text evidence="2">The sequence shown here is derived from an EMBL/GenBank/DDBJ whole genome shotgun (WGS) entry which is preliminary data.</text>
</comment>
<dbReference type="GO" id="GO:0006006">
    <property type="term" value="P:glucose metabolic process"/>
    <property type="evidence" value="ECO:0007669"/>
    <property type="project" value="InterPro"/>
</dbReference>
<dbReference type="SUPFAM" id="SSF55347">
    <property type="entry name" value="Glyceraldehyde-3-phosphate dehydrogenase-like, C-terminal domain"/>
    <property type="match status" value="1"/>
</dbReference>